<dbReference type="GO" id="GO:0043565">
    <property type="term" value="F:sequence-specific DNA binding"/>
    <property type="evidence" value="ECO:0007669"/>
    <property type="project" value="InterPro"/>
</dbReference>
<dbReference type="InterPro" id="IPR037923">
    <property type="entry name" value="HTH-like"/>
</dbReference>
<dbReference type="SMART" id="SM00342">
    <property type="entry name" value="HTH_ARAC"/>
    <property type="match status" value="1"/>
</dbReference>
<organism evidence="5 6">
    <name type="scientific">Denitrobaculum tricleocarpae</name>
    <dbReference type="NCBI Taxonomy" id="2591009"/>
    <lineage>
        <taxon>Bacteria</taxon>
        <taxon>Pseudomonadati</taxon>
        <taxon>Pseudomonadota</taxon>
        <taxon>Alphaproteobacteria</taxon>
        <taxon>Rhodospirillales</taxon>
        <taxon>Rhodospirillaceae</taxon>
        <taxon>Denitrobaculum</taxon>
    </lineage>
</organism>
<reference evidence="5 6" key="1">
    <citation type="submission" date="2019-06" db="EMBL/GenBank/DDBJ databases">
        <title>Whole genome sequence for Rhodospirillaceae sp. R148.</title>
        <authorList>
            <person name="Wang G."/>
        </authorList>
    </citation>
    <scope>NUCLEOTIDE SEQUENCE [LARGE SCALE GENOMIC DNA]</scope>
    <source>
        <strain evidence="5 6">R148</strain>
    </source>
</reference>
<sequence>MSATAAANRSILWSDRTTPGALMMRADFTTLEFAPHVHDELVIAVTEAGGSSFRSQGIEDHAEPESLLVFNPDEPHSGRVGDHGCWRYRALYLSLPALRDAMADLELSAPQLPYFRDNKICDPGLARRFVSMHRAFEEGESALAKSGALLEGLSELFARHGTPHYRPRNPGDERRIVTSLIEHLAANFSQDVTLSQLAELAGMTAFHVIRCFNRETGLSPHAYLNQLRLREARRLLSVGQRPADVALAVGFYDQSALNRHFRKAFGVTPGQYARALAS</sequence>
<keyword evidence="2" id="KW-0238">DNA-binding</keyword>
<keyword evidence="3" id="KW-0804">Transcription</keyword>
<dbReference type="OrthoDB" id="9809338at2"/>
<protein>
    <submittedName>
        <fullName evidence="5">AraC family transcriptional regulator</fullName>
    </submittedName>
</protein>
<evidence type="ECO:0000256" key="3">
    <source>
        <dbReference type="ARBA" id="ARBA00023163"/>
    </source>
</evidence>
<evidence type="ECO:0000313" key="6">
    <source>
        <dbReference type="Proteomes" id="UP000315252"/>
    </source>
</evidence>
<dbReference type="AlphaFoldDB" id="A0A545TUL2"/>
<dbReference type="Pfam" id="PF02311">
    <property type="entry name" value="AraC_binding"/>
    <property type="match status" value="1"/>
</dbReference>
<dbReference type="RefSeq" id="WP_142896624.1">
    <property type="nucleotide sequence ID" value="NZ_ML660054.1"/>
</dbReference>
<evidence type="ECO:0000313" key="5">
    <source>
        <dbReference type="EMBL" id="TQV80910.1"/>
    </source>
</evidence>
<keyword evidence="1" id="KW-0805">Transcription regulation</keyword>
<dbReference type="SUPFAM" id="SSF46689">
    <property type="entry name" value="Homeodomain-like"/>
    <property type="match status" value="2"/>
</dbReference>
<dbReference type="Proteomes" id="UP000315252">
    <property type="component" value="Unassembled WGS sequence"/>
</dbReference>
<feature type="domain" description="HTH araC/xylS-type" evidence="4">
    <location>
        <begin position="178"/>
        <end position="275"/>
    </location>
</feature>
<dbReference type="PANTHER" id="PTHR46796:SF2">
    <property type="entry name" value="TRANSCRIPTIONAL REGULATORY PROTEIN"/>
    <property type="match status" value="1"/>
</dbReference>
<proteinExistence type="predicted"/>
<dbReference type="PROSITE" id="PS01124">
    <property type="entry name" value="HTH_ARAC_FAMILY_2"/>
    <property type="match status" value="1"/>
</dbReference>
<dbReference type="SUPFAM" id="SSF51215">
    <property type="entry name" value="Regulatory protein AraC"/>
    <property type="match status" value="1"/>
</dbReference>
<dbReference type="Gene3D" id="1.10.10.60">
    <property type="entry name" value="Homeodomain-like"/>
    <property type="match status" value="2"/>
</dbReference>
<dbReference type="InterPro" id="IPR018060">
    <property type="entry name" value="HTH_AraC"/>
</dbReference>
<dbReference type="PANTHER" id="PTHR46796">
    <property type="entry name" value="HTH-TYPE TRANSCRIPTIONAL ACTIVATOR RHAS-RELATED"/>
    <property type="match status" value="1"/>
</dbReference>
<evidence type="ECO:0000259" key="4">
    <source>
        <dbReference type="PROSITE" id="PS01124"/>
    </source>
</evidence>
<gene>
    <name evidence="5" type="ORF">FKG95_12245</name>
</gene>
<dbReference type="InterPro" id="IPR003313">
    <property type="entry name" value="AraC-bd"/>
</dbReference>
<evidence type="ECO:0000256" key="2">
    <source>
        <dbReference type="ARBA" id="ARBA00023125"/>
    </source>
</evidence>
<dbReference type="Pfam" id="PF12833">
    <property type="entry name" value="HTH_18"/>
    <property type="match status" value="1"/>
</dbReference>
<dbReference type="InterPro" id="IPR050204">
    <property type="entry name" value="AraC_XylS_family_regulators"/>
</dbReference>
<comment type="caution">
    <text evidence="5">The sequence shown here is derived from an EMBL/GenBank/DDBJ whole genome shotgun (WGS) entry which is preliminary data.</text>
</comment>
<dbReference type="GO" id="GO:0003700">
    <property type="term" value="F:DNA-binding transcription factor activity"/>
    <property type="evidence" value="ECO:0007669"/>
    <property type="project" value="InterPro"/>
</dbReference>
<evidence type="ECO:0000256" key="1">
    <source>
        <dbReference type="ARBA" id="ARBA00023015"/>
    </source>
</evidence>
<dbReference type="InterPro" id="IPR009057">
    <property type="entry name" value="Homeodomain-like_sf"/>
</dbReference>
<name>A0A545TUL2_9PROT</name>
<dbReference type="EMBL" id="VHSH01000003">
    <property type="protein sequence ID" value="TQV80910.1"/>
    <property type="molecule type" value="Genomic_DNA"/>
</dbReference>
<accession>A0A545TUL2</accession>
<keyword evidence="6" id="KW-1185">Reference proteome</keyword>